<accession>A0A9W8CUW2</accession>
<dbReference type="AlphaFoldDB" id="A0A9W8CUW2"/>
<dbReference type="EMBL" id="JANBOI010000900">
    <property type="protein sequence ID" value="KAJ1728090.1"/>
    <property type="molecule type" value="Genomic_DNA"/>
</dbReference>
<dbReference type="OrthoDB" id="2305498at2759"/>
<comment type="caution">
    <text evidence="1">The sequence shown here is derived from an EMBL/GenBank/DDBJ whole genome shotgun (WGS) entry which is preliminary data.</text>
</comment>
<name>A0A9W8CUW2_9FUNG</name>
<organism evidence="1 2">
    <name type="scientific">Coemansia biformis</name>
    <dbReference type="NCBI Taxonomy" id="1286918"/>
    <lineage>
        <taxon>Eukaryota</taxon>
        <taxon>Fungi</taxon>
        <taxon>Fungi incertae sedis</taxon>
        <taxon>Zoopagomycota</taxon>
        <taxon>Kickxellomycotina</taxon>
        <taxon>Kickxellomycetes</taxon>
        <taxon>Kickxellales</taxon>
        <taxon>Kickxellaceae</taxon>
        <taxon>Coemansia</taxon>
    </lineage>
</organism>
<evidence type="ECO:0000313" key="1">
    <source>
        <dbReference type="EMBL" id="KAJ1728090.1"/>
    </source>
</evidence>
<evidence type="ECO:0000313" key="2">
    <source>
        <dbReference type="Proteomes" id="UP001143981"/>
    </source>
</evidence>
<keyword evidence="2" id="KW-1185">Reference proteome</keyword>
<sequence>MLRSRYVDIEAECQEARAKLAEPASTGSMCRNKAIFASWYQRYMGFADSYTRMRRAFLRLEAWADVHSPLLRQSLAPGLGWMGDEPMPVRELLDVVTDSPAMRDFIMAHHFHDGQRRRPRYIECGLFGTYECYGEVCSLSWLSSRMLQVIALGPFRILVFAWCVRTRNYLGLVVGCPPAHELALMHHVIQLQARSLRLEDRGLFGDFIVTYIDDLVAGNYDVYNGAISMMPNTGPHAVSSVTRGIRTTVSVMFCFDETPLLHVYRYQVSFEIVDRAALGVDSVQL</sequence>
<dbReference type="Proteomes" id="UP001143981">
    <property type="component" value="Unassembled WGS sequence"/>
</dbReference>
<feature type="non-terminal residue" evidence="1">
    <location>
        <position position="285"/>
    </location>
</feature>
<reference evidence="1" key="1">
    <citation type="submission" date="2022-07" db="EMBL/GenBank/DDBJ databases">
        <title>Phylogenomic reconstructions and comparative analyses of Kickxellomycotina fungi.</title>
        <authorList>
            <person name="Reynolds N.K."/>
            <person name="Stajich J.E."/>
            <person name="Barry K."/>
            <person name="Grigoriev I.V."/>
            <person name="Crous P."/>
            <person name="Smith M.E."/>
        </authorList>
    </citation>
    <scope>NUCLEOTIDE SEQUENCE</scope>
    <source>
        <strain evidence="1">BCRC 34381</strain>
    </source>
</reference>
<gene>
    <name evidence="1" type="ORF">LPJ61_004224</name>
</gene>
<proteinExistence type="predicted"/>
<protein>
    <submittedName>
        <fullName evidence="1">Uncharacterized protein</fullName>
    </submittedName>
</protein>